<dbReference type="OrthoDB" id="179656at2"/>
<dbReference type="EMBL" id="LSZP01000059">
    <property type="protein sequence ID" value="KXU34294.1"/>
    <property type="molecule type" value="Genomic_DNA"/>
</dbReference>
<evidence type="ECO:0000256" key="2">
    <source>
        <dbReference type="ARBA" id="ARBA00008520"/>
    </source>
</evidence>
<protein>
    <recommendedName>
        <fullName evidence="6">Extracellular solute-binding protein</fullName>
    </recommendedName>
</protein>
<comment type="similarity">
    <text evidence="2">Belongs to the bacterial solute-binding protein 1 family.</text>
</comment>
<dbReference type="InterPro" id="IPR006059">
    <property type="entry name" value="SBP"/>
</dbReference>
<dbReference type="Pfam" id="PF01547">
    <property type="entry name" value="SBP_bac_1"/>
    <property type="match status" value="1"/>
</dbReference>
<evidence type="ECO:0000313" key="5">
    <source>
        <dbReference type="Proteomes" id="UP000071392"/>
    </source>
</evidence>
<evidence type="ECO:0000256" key="3">
    <source>
        <dbReference type="SAM" id="Phobius"/>
    </source>
</evidence>
<comment type="caution">
    <text evidence="4">The sequence shown here is derived from an EMBL/GenBank/DDBJ whole genome shotgun (WGS) entry which is preliminary data.</text>
</comment>
<dbReference type="PANTHER" id="PTHR43649">
    <property type="entry name" value="ARABINOSE-BINDING PROTEIN-RELATED"/>
    <property type="match status" value="1"/>
</dbReference>
<dbReference type="GO" id="GO:0042597">
    <property type="term" value="C:periplasmic space"/>
    <property type="evidence" value="ECO:0007669"/>
    <property type="project" value="UniProtKB-SubCell"/>
</dbReference>
<keyword evidence="3" id="KW-1133">Transmembrane helix</keyword>
<dbReference type="PANTHER" id="PTHR43649:SF12">
    <property type="entry name" value="DIACETYLCHITOBIOSE BINDING PROTEIN DASA"/>
    <property type="match status" value="1"/>
</dbReference>
<keyword evidence="3" id="KW-0472">Membrane</keyword>
<sequence length="471" mass="52534">MTSSHTPSAQSPTSKKTGLARALPSGRILILFIAIVTSVIVALTPSEKREGLPFWTMRIRHYEAYEPKVAEWNARHPEKRVDMQLLHQSAFERRMLSGFLSGTPVADLLEVSSIVSPKAFLGPLDQVGFLDLTDRLHAEGVYDQFNEASFAPYTSRGRIFGLPHDVHPVLLAYRADLVEAAGIDVSQIETWDDYFRVMAPLMADHDGDGRPDRYLLEFSEIRPTEIIILMLQNGGEIFDADDRPAFANARNARLLATLITWVTGPNRRCLEVPPSSASGHRQRLDGAVIGTIAPDWMLGHWKIENPGLSGKLKVMPLPAWERGGRRVSVAQGCMMGISKTSTQIDLAWELALYLYTSAEVAEELFATNCIISPVKALWDAPFYDQPDPFFGGQKIGRLYIDYAPQIPIRTASPYTTSAEQAISTAAMALRAYADRNENYDIDALVPEAQRLLEKAQSELILFMSRNTLWEE</sequence>
<accession>A0A139SIH6</accession>
<keyword evidence="3" id="KW-0812">Transmembrane</keyword>
<dbReference type="STRING" id="1548208.AXK12_07380"/>
<evidence type="ECO:0000256" key="1">
    <source>
        <dbReference type="ARBA" id="ARBA00004418"/>
    </source>
</evidence>
<evidence type="ECO:0000313" key="4">
    <source>
        <dbReference type="EMBL" id="KXU34294.1"/>
    </source>
</evidence>
<dbReference type="SUPFAM" id="SSF53850">
    <property type="entry name" value="Periplasmic binding protein-like II"/>
    <property type="match status" value="1"/>
</dbReference>
<proteinExistence type="inferred from homology"/>
<dbReference type="Proteomes" id="UP000071392">
    <property type="component" value="Unassembled WGS sequence"/>
</dbReference>
<organism evidence="4 5">
    <name type="scientific">Cephaloticoccus capnophilus</name>
    <dbReference type="NCBI Taxonomy" id="1548208"/>
    <lineage>
        <taxon>Bacteria</taxon>
        <taxon>Pseudomonadati</taxon>
        <taxon>Verrucomicrobiota</taxon>
        <taxon>Opitutia</taxon>
        <taxon>Opitutales</taxon>
        <taxon>Opitutaceae</taxon>
        <taxon>Cephaloticoccus</taxon>
    </lineage>
</organism>
<dbReference type="AlphaFoldDB" id="A0A139SIH6"/>
<dbReference type="Gene3D" id="3.40.190.10">
    <property type="entry name" value="Periplasmic binding protein-like II"/>
    <property type="match status" value="1"/>
</dbReference>
<reference evidence="4 5" key="1">
    <citation type="submission" date="2016-02" db="EMBL/GenBank/DDBJ databases">
        <authorList>
            <person name="Wen L."/>
            <person name="He K."/>
            <person name="Yang H."/>
        </authorList>
    </citation>
    <scope>NUCLEOTIDE SEQUENCE [LARGE SCALE GENOMIC DNA]</scope>
    <source>
        <strain evidence="4 5">CV41</strain>
    </source>
</reference>
<keyword evidence="5" id="KW-1185">Reference proteome</keyword>
<name>A0A139SIH6_9BACT</name>
<feature type="transmembrane region" description="Helical" evidence="3">
    <location>
        <begin position="26"/>
        <end position="44"/>
    </location>
</feature>
<evidence type="ECO:0008006" key="6">
    <source>
        <dbReference type="Google" id="ProtNLM"/>
    </source>
</evidence>
<dbReference type="InterPro" id="IPR050490">
    <property type="entry name" value="Bact_solute-bd_prot1"/>
</dbReference>
<comment type="subcellular location">
    <subcellularLocation>
        <location evidence="1">Periplasm</location>
    </subcellularLocation>
</comment>
<dbReference type="RefSeq" id="WP_068712985.1">
    <property type="nucleotide sequence ID" value="NZ_LSZP01000059.1"/>
</dbReference>
<gene>
    <name evidence="4" type="ORF">AXK12_07380</name>
</gene>